<reference evidence="6" key="1">
    <citation type="submission" date="2011-12" db="EMBL/GenBank/DDBJ databases">
        <title>The Draft Genome of Lepisosteus oculatus.</title>
        <authorList>
            <consortium name="The Broad Institute Genome Assembly &amp; Analysis Group"/>
            <consortium name="Computational R&amp;D Group"/>
            <consortium name="and Sequencing Platform"/>
            <person name="Di Palma F."/>
            <person name="Alfoldi J."/>
            <person name="Johnson J."/>
            <person name="Berlin A."/>
            <person name="Gnerre S."/>
            <person name="Jaffe D."/>
            <person name="MacCallum I."/>
            <person name="Young S."/>
            <person name="Walker B.J."/>
            <person name="Lander E.S."/>
            <person name="Lindblad-Toh K."/>
        </authorList>
    </citation>
    <scope>NUCLEOTIDE SEQUENCE [LARGE SCALE GENOMIC DNA]</scope>
</reference>
<evidence type="ECO:0000259" key="4">
    <source>
        <dbReference type="PROSITE" id="PS51720"/>
    </source>
</evidence>
<dbReference type="PANTHER" id="PTHR10903">
    <property type="entry name" value="GTPASE, IMAP FAMILY MEMBER-RELATED"/>
    <property type="match status" value="1"/>
</dbReference>
<name>W5N7F9_LEPOC</name>
<dbReference type="Proteomes" id="UP000018468">
    <property type="component" value="Linkage group LG2"/>
</dbReference>
<feature type="domain" description="AIG1-type G" evidence="4">
    <location>
        <begin position="1"/>
        <end position="189"/>
    </location>
</feature>
<dbReference type="OMA" id="ILTERMA"/>
<dbReference type="GO" id="GO:0005525">
    <property type="term" value="F:GTP binding"/>
    <property type="evidence" value="ECO:0007669"/>
    <property type="project" value="UniProtKB-KW"/>
</dbReference>
<dbReference type="eggNOG" id="ENOG502RB0C">
    <property type="taxonomic scope" value="Eukaryota"/>
</dbReference>
<evidence type="ECO:0000256" key="2">
    <source>
        <dbReference type="ARBA" id="ARBA00022741"/>
    </source>
</evidence>
<dbReference type="EMBL" id="AHAT01030284">
    <property type="status" value="NOT_ANNOTATED_CDS"/>
    <property type="molecule type" value="Genomic_DNA"/>
</dbReference>
<evidence type="ECO:0000256" key="1">
    <source>
        <dbReference type="ARBA" id="ARBA00008535"/>
    </source>
</evidence>
<organism evidence="5 6">
    <name type="scientific">Lepisosteus oculatus</name>
    <name type="common">Spotted gar</name>
    <dbReference type="NCBI Taxonomy" id="7918"/>
    <lineage>
        <taxon>Eukaryota</taxon>
        <taxon>Metazoa</taxon>
        <taxon>Chordata</taxon>
        <taxon>Craniata</taxon>
        <taxon>Vertebrata</taxon>
        <taxon>Euteleostomi</taxon>
        <taxon>Actinopterygii</taxon>
        <taxon>Neopterygii</taxon>
        <taxon>Holostei</taxon>
        <taxon>Semionotiformes</taxon>
        <taxon>Lepisosteidae</taxon>
        <taxon>Lepisosteus</taxon>
    </lineage>
</organism>
<dbReference type="Ensembl" id="ENSLOCT00000016598.1">
    <property type="protein sequence ID" value="ENSLOCP00000016568.1"/>
    <property type="gene ID" value="ENSLOCG00000013437.1"/>
</dbReference>
<evidence type="ECO:0000313" key="5">
    <source>
        <dbReference type="Ensembl" id="ENSLOCP00000016568.1"/>
    </source>
</evidence>
<dbReference type="InParanoid" id="W5N7F9"/>
<dbReference type="AlphaFoldDB" id="W5N7F9"/>
<keyword evidence="3" id="KW-0342">GTP-binding</keyword>
<dbReference type="GO" id="GO:0003924">
    <property type="term" value="F:GTPase activity"/>
    <property type="evidence" value="ECO:0000318"/>
    <property type="project" value="GO_Central"/>
</dbReference>
<dbReference type="Gene3D" id="3.40.50.300">
    <property type="entry name" value="P-loop containing nucleotide triphosphate hydrolases"/>
    <property type="match status" value="2"/>
</dbReference>
<dbReference type="InterPro" id="IPR027417">
    <property type="entry name" value="P-loop_NTPase"/>
</dbReference>
<protein>
    <recommendedName>
        <fullName evidence="4">AIG1-type G domain-containing protein</fullName>
    </recommendedName>
</protein>
<evidence type="ECO:0000313" key="6">
    <source>
        <dbReference type="Proteomes" id="UP000018468"/>
    </source>
</evidence>
<dbReference type="Bgee" id="ENSLOCG00000013437">
    <property type="expression patterns" value="Expressed in zone of skin and 3 other cell types or tissues"/>
</dbReference>
<sequence>MVLVGREGSGKSASGNTILGRKAFESRAGSSRVTQACERAESASEAAGRGAVVVVDTPSPLDSAQECLALCGPGPRVFLVSVRVGRFTPAERAEVERLARVFGRGFYEQALVLFTHGDGLQDGETVEEEIRANVQLGRLVERCGGRYHVFDNKKPEDRQQVAQLLDAVRSMEGRSRGGMAECELRRRLQAARDEQDAGEIRLILLGLTGMGKSASANTILGCNVFQSKAGASTITQQCRKKTRLVLGRKLTVIDTPGLFDPNSDEKEVKTEIGKSVCYSTPGPHVFLLVLTVGRYTQENKKTVKEISNLFGSVATKYTMVLFTRIDDLEGQTLENFIVQDSVFTSLVEQFGNRFHGFNNRDRSNDTQVEQFLEKVEVLMRSNSGHFYTNEMYEVAGKAVQQKMEEILTERMAQIQAEEEKLKKA</sequence>
<proteinExistence type="inferred from homology"/>
<dbReference type="InterPro" id="IPR006703">
    <property type="entry name" value="G_AIG1"/>
</dbReference>
<reference evidence="5" key="2">
    <citation type="submission" date="2025-08" db="UniProtKB">
        <authorList>
            <consortium name="Ensembl"/>
        </authorList>
    </citation>
    <scope>IDENTIFICATION</scope>
</reference>
<dbReference type="STRING" id="7918.ENSLOCP00000016568"/>
<keyword evidence="6" id="KW-1185">Reference proteome</keyword>
<dbReference type="HOGENOM" id="CLU_010468_5_3_1"/>
<comment type="similarity">
    <text evidence="1">Belongs to the TRAFAC class TrmE-Era-EngA-EngB-Septin-like GTPase superfamily. AIG1/Toc34/Toc159-like paraseptin GTPase family. IAN subfamily.</text>
</comment>
<dbReference type="PANTHER" id="PTHR10903:SF186">
    <property type="entry name" value="GTPASE IMAP FAMILY MEMBER 4-LIKE-RELATED"/>
    <property type="match status" value="1"/>
</dbReference>
<reference evidence="5" key="3">
    <citation type="submission" date="2025-09" db="UniProtKB">
        <authorList>
            <consortium name="Ensembl"/>
        </authorList>
    </citation>
    <scope>IDENTIFICATION</scope>
</reference>
<dbReference type="PROSITE" id="PS51720">
    <property type="entry name" value="G_AIG1"/>
    <property type="match status" value="2"/>
</dbReference>
<dbReference type="InterPro" id="IPR045058">
    <property type="entry name" value="GIMA/IAN/Toc"/>
</dbReference>
<dbReference type="Pfam" id="PF04548">
    <property type="entry name" value="AIG1"/>
    <property type="match status" value="2"/>
</dbReference>
<feature type="domain" description="AIG1-type G" evidence="4">
    <location>
        <begin position="197"/>
        <end position="396"/>
    </location>
</feature>
<keyword evidence="2" id="KW-0547">Nucleotide-binding</keyword>
<dbReference type="CDD" id="cd01852">
    <property type="entry name" value="AIG1"/>
    <property type="match status" value="1"/>
</dbReference>
<dbReference type="GeneTree" id="ENSGT01140000282522"/>
<accession>W5N7F9</accession>
<evidence type="ECO:0000256" key="3">
    <source>
        <dbReference type="ARBA" id="ARBA00023134"/>
    </source>
</evidence>
<dbReference type="SUPFAM" id="SSF52540">
    <property type="entry name" value="P-loop containing nucleoside triphosphate hydrolases"/>
    <property type="match status" value="2"/>
</dbReference>